<name>A0A5J5E854_9BIFI</name>
<sequence>MKRLNWRIAVTVVAVAYWLSLGVGILQFLAVHGRVPIVTTLSQSYLERNYMPNRVQFLFAEPSYIGMHLFGVLMPLHWLTRRKDIAVLALVYAAGAAAMGVGVRILIDTVIALALWLVVIINFHRIRNVILAVIGVGAVGAAGGAVMLTNARVQSMLTHGFVNGDFSALARLFRALAPIEAWLADIPHFLFGFGAGNLRAAIERGYQPAYDLLKARGDNPGGNGEIRLIATPPNDNYIFSMSAYIDFITEFGVMMFVALIAVLLVHITLNHAWSKMTVCWLLLLAYLYFQFEGYAFYALWLFIWAVGAGVVAGSGSRNDAE</sequence>
<protein>
    <recommendedName>
        <fullName evidence="4">Oligosaccharide repeat unit polymerase</fullName>
    </recommendedName>
</protein>
<accession>A0A5J5E854</accession>
<keyword evidence="1" id="KW-0472">Membrane</keyword>
<feature type="transmembrane region" description="Helical" evidence="1">
    <location>
        <begin position="6"/>
        <end position="31"/>
    </location>
</feature>
<feature type="transmembrane region" description="Helical" evidence="1">
    <location>
        <begin position="85"/>
        <end position="117"/>
    </location>
</feature>
<dbReference type="EMBL" id="RZUG01000010">
    <property type="protein sequence ID" value="KAA8825268.1"/>
    <property type="molecule type" value="Genomic_DNA"/>
</dbReference>
<evidence type="ECO:0000313" key="2">
    <source>
        <dbReference type="EMBL" id="KAA8825268.1"/>
    </source>
</evidence>
<dbReference type="Proteomes" id="UP000326251">
    <property type="component" value="Unassembled WGS sequence"/>
</dbReference>
<evidence type="ECO:0000256" key="1">
    <source>
        <dbReference type="SAM" id="Phobius"/>
    </source>
</evidence>
<comment type="caution">
    <text evidence="2">The sequence shown here is derived from an EMBL/GenBank/DDBJ whole genome shotgun (WGS) entry which is preliminary data.</text>
</comment>
<organism evidence="2 3">
    <name type="scientific">Bifidobacterium reuteri</name>
    <dbReference type="NCBI Taxonomy" id="983706"/>
    <lineage>
        <taxon>Bacteria</taxon>
        <taxon>Bacillati</taxon>
        <taxon>Actinomycetota</taxon>
        <taxon>Actinomycetes</taxon>
        <taxon>Bifidobacteriales</taxon>
        <taxon>Bifidobacteriaceae</taxon>
        <taxon>Bifidobacterium</taxon>
    </lineage>
</organism>
<feature type="transmembrane region" description="Helical" evidence="1">
    <location>
        <begin position="243"/>
        <end position="265"/>
    </location>
</feature>
<feature type="transmembrane region" description="Helical" evidence="1">
    <location>
        <begin position="57"/>
        <end position="79"/>
    </location>
</feature>
<reference evidence="2 3" key="1">
    <citation type="journal article" date="2019" name="Syst. Appl. Microbiol.">
        <title>Characterization of Bifidobacterium species in feaces of the Egyptian fruit bat: Description of B. vespertilionis sp. nov. and B. rousetti sp. nov.</title>
        <authorList>
            <person name="Modesto M."/>
            <person name="Satti M."/>
            <person name="Watanabe K."/>
            <person name="Puglisi E."/>
            <person name="Morelli L."/>
            <person name="Huang C.-H."/>
            <person name="Liou J.-S."/>
            <person name="Miyashita M."/>
            <person name="Tamura T."/>
            <person name="Saito S."/>
            <person name="Mori K."/>
            <person name="Huang L."/>
            <person name="Sciavilla P."/>
            <person name="Sandri C."/>
            <person name="Spiezio C."/>
            <person name="Vitali F."/>
            <person name="Cavalieri D."/>
            <person name="Perpetuini G."/>
            <person name="Tofalo R."/>
            <person name="Bonetti A."/>
            <person name="Arita M."/>
            <person name="Mattarelli P."/>
        </authorList>
    </citation>
    <scope>NUCLEOTIDE SEQUENCE [LARGE SCALE GENOMIC DNA]</scope>
    <source>
        <strain evidence="2 3">RST19</strain>
    </source>
</reference>
<evidence type="ECO:0008006" key="4">
    <source>
        <dbReference type="Google" id="ProtNLM"/>
    </source>
</evidence>
<evidence type="ECO:0000313" key="3">
    <source>
        <dbReference type="Proteomes" id="UP000326251"/>
    </source>
</evidence>
<keyword evidence="1" id="KW-0812">Transmembrane</keyword>
<proteinExistence type="predicted"/>
<keyword evidence="1" id="KW-1133">Transmembrane helix</keyword>
<dbReference type="AlphaFoldDB" id="A0A5J5E854"/>
<feature type="transmembrane region" description="Helical" evidence="1">
    <location>
        <begin position="129"/>
        <end position="148"/>
    </location>
</feature>
<gene>
    <name evidence="2" type="ORF">EMO92_06740</name>
</gene>